<dbReference type="PANTHER" id="PTHR30212:SF2">
    <property type="entry name" value="PROTEIN YIIM"/>
    <property type="match status" value="1"/>
</dbReference>
<dbReference type="PANTHER" id="PTHR30212">
    <property type="entry name" value="PROTEIN YIIM"/>
    <property type="match status" value="1"/>
</dbReference>
<dbReference type="GO" id="GO:0003824">
    <property type="term" value="F:catalytic activity"/>
    <property type="evidence" value="ECO:0007669"/>
    <property type="project" value="InterPro"/>
</dbReference>
<dbReference type="Pfam" id="PF03473">
    <property type="entry name" value="MOSC"/>
    <property type="match status" value="1"/>
</dbReference>
<name>A0A0C2CVW6_9BACT</name>
<dbReference type="GO" id="GO:0030151">
    <property type="term" value="F:molybdenum ion binding"/>
    <property type="evidence" value="ECO:0007669"/>
    <property type="project" value="InterPro"/>
</dbReference>
<reference evidence="2 3" key="1">
    <citation type="submission" date="2014-12" db="EMBL/GenBank/DDBJ databases">
        <title>Genome assembly of Enhygromyxa salina DSM 15201.</title>
        <authorList>
            <person name="Sharma G."/>
            <person name="Subramanian S."/>
        </authorList>
    </citation>
    <scope>NUCLEOTIDE SEQUENCE [LARGE SCALE GENOMIC DNA]</scope>
    <source>
        <strain evidence="2 3">DSM 15201</strain>
    </source>
</reference>
<evidence type="ECO:0000313" key="2">
    <source>
        <dbReference type="EMBL" id="KIG12017.1"/>
    </source>
</evidence>
<dbReference type="EMBL" id="JMCC02000157">
    <property type="protein sequence ID" value="KIG12017.1"/>
    <property type="molecule type" value="Genomic_DNA"/>
</dbReference>
<feature type="domain" description="MOSC" evidence="1">
    <location>
        <begin position="31"/>
        <end position="168"/>
    </location>
</feature>
<dbReference type="Proteomes" id="UP000031599">
    <property type="component" value="Unassembled WGS sequence"/>
</dbReference>
<dbReference type="RefSeq" id="WP_146662496.1">
    <property type="nucleotide sequence ID" value="NZ_JMCC02000157.1"/>
</dbReference>
<evidence type="ECO:0000259" key="1">
    <source>
        <dbReference type="PROSITE" id="PS51340"/>
    </source>
</evidence>
<dbReference type="SUPFAM" id="SSF50800">
    <property type="entry name" value="PK beta-barrel domain-like"/>
    <property type="match status" value="1"/>
</dbReference>
<dbReference type="Pfam" id="PF03475">
    <property type="entry name" value="YiiM_3-alpha"/>
    <property type="match status" value="1"/>
</dbReference>
<evidence type="ECO:0000313" key="3">
    <source>
        <dbReference type="Proteomes" id="UP000031599"/>
    </source>
</evidence>
<dbReference type="GO" id="GO:0030170">
    <property type="term" value="F:pyridoxal phosphate binding"/>
    <property type="evidence" value="ECO:0007669"/>
    <property type="project" value="InterPro"/>
</dbReference>
<accession>A0A0C2CVW6</accession>
<dbReference type="InterPro" id="IPR052353">
    <property type="entry name" value="Benzoxazolinone_Detox_Enz"/>
</dbReference>
<sequence length="238" mass="26356">MTPRPTTVTGLFVGEAEARWPGRKPTAIAKKPVVGPVELTATGLVGDQQGNMKVHGGPEKALHHYPADHLPFWRDRFPEKSHCFVPGCFGENLSITGMTEENLCQGDVLRVGTALVQVSQGRQPCWTLSTHLGLKSLALAVQKAGRTGWYYRVLEVGTIASGDPVSVQERPLPQWPLARLIPLRFQRHIDPEVARELSVLPTLAAGWREAFKKKMSRDYVEDTRPRLGPEILDAPEED</sequence>
<dbReference type="AlphaFoldDB" id="A0A0C2CVW6"/>
<proteinExistence type="predicted"/>
<organism evidence="2 3">
    <name type="scientific">Enhygromyxa salina</name>
    <dbReference type="NCBI Taxonomy" id="215803"/>
    <lineage>
        <taxon>Bacteria</taxon>
        <taxon>Pseudomonadati</taxon>
        <taxon>Myxococcota</taxon>
        <taxon>Polyangia</taxon>
        <taxon>Nannocystales</taxon>
        <taxon>Nannocystaceae</taxon>
        <taxon>Enhygromyxa</taxon>
    </lineage>
</organism>
<comment type="caution">
    <text evidence="2">The sequence shown here is derived from an EMBL/GenBank/DDBJ whole genome shotgun (WGS) entry which is preliminary data.</text>
</comment>
<dbReference type="InterPro" id="IPR005163">
    <property type="entry name" value="Tri_helical_YiiM-like"/>
</dbReference>
<dbReference type="Gene3D" id="2.40.33.20">
    <property type="entry name" value="PK beta-barrel domain-like"/>
    <property type="match status" value="1"/>
</dbReference>
<dbReference type="InterPro" id="IPR011037">
    <property type="entry name" value="Pyrv_Knase-like_insert_dom_sf"/>
</dbReference>
<protein>
    <recommendedName>
        <fullName evidence="1">MOSC domain-containing protein</fullName>
    </recommendedName>
</protein>
<dbReference type="PROSITE" id="PS51340">
    <property type="entry name" value="MOSC"/>
    <property type="match status" value="1"/>
</dbReference>
<dbReference type="InterPro" id="IPR005302">
    <property type="entry name" value="MoCF_Sase_C"/>
</dbReference>
<gene>
    <name evidence="2" type="ORF">DB30_02135</name>
</gene>